<dbReference type="Pfam" id="PF01381">
    <property type="entry name" value="HTH_3"/>
    <property type="match status" value="1"/>
</dbReference>
<dbReference type="InterPro" id="IPR001387">
    <property type="entry name" value="Cro/C1-type_HTH"/>
</dbReference>
<dbReference type="Gene3D" id="1.25.40.10">
    <property type="entry name" value="Tetratricopeptide repeat domain"/>
    <property type="match status" value="1"/>
</dbReference>
<dbReference type="SMART" id="SM00530">
    <property type="entry name" value="HTH_XRE"/>
    <property type="match status" value="1"/>
</dbReference>
<dbReference type="STRING" id="1196324.A374_06031"/>
<dbReference type="GO" id="GO:0003677">
    <property type="term" value="F:DNA binding"/>
    <property type="evidence" value="ECO:0007669"/>
    <property type="project" value="InterPro"/>
</dbReference>
<dbReference type="InterPro" id="IPR010982">
    <property type="entry name" value="Lambda_DNA-bd_dom_sf"/>
</dbReference>
<evidence type="ECO:0000259" key="2">
    <source>
        <dbReference type="PROSITE" id="PS50943"/>
    </source>
</evidence>
<proteinExistence type="predicted"/>
<evidence type="ECO:0000256" key="1">
    <source>
        <dbReference type="ARBA" id="ARBA00023254"/>
    </source>
</evidence>
<dbReference type="PROSITE" id="PS50943">
    <property type="entry name" value="HTH_CROC1"/>
    <property type="match status" value="1"/>
</dbReference>
<dbReference type="Proteomes" id="UP000004080">
    <property type="component" value="Unassembled WGS sequence"/>
</dbReference>
<keyword evidence="1" id="KW-0469">Meiosis</keyword>
<comment type="caution">
    <text evidence="3">The sequence shown here is derived from an EMBL/GenBank/DDBJ whole genome shotgun (WGS) entry which is preliminary data.</text>
</comment>
<dbReference type="OrthoDB" id="252257at2"/>
<dbReference type="EMBL" id="AKKV01000021">
    <property type="protein sequence ID" value="EIT86498.1"/>
    <property type="molecule type" value="Genomic_DNA"/>
</dbReference>
<dbReference type="SUPFAM" id="SSF48452">
    <property type="entry name" value="TPR-like"/>
    <property type="match status" value="1"/>
</dbReference>
<dbReference type="SUPFAM" id="SSF47413">
    <property type="entry name" value="lambda repressor-like DNA-binding domains"/>
    <property type="match status" value="1"/>
</dbReference>
<keyword evidence="4" id="KW-1185">Reference proteome</keyword>
<accession>I8UI56</accession>
<feature type="domain" description="HTH cro/C1-type" evidence="2">
    <location>
        <begin position="6"/>
        <end position="59"/>
    </location>
</feature>
<dbReference type="AlphaFoldDB" id="I8UI56"/>
<dbReference type="Gene3D" id="1.10.260.40">
    <property type="entry name" value="lambda repressor-like DNA-binding domains"/>
    <property type="match status" value="1"/>
</dbReference>
<sequence>MDGNKIYYYRKKRGLTQKEASKGICSVSYLSKIENNSIVASSEIINLLYDRLEMTRSSYDETQIVHIKQEIHEWHRALIFHQEDRIMSGYQKITELMQDMDHPKLLLLYYTVCIRFHLYYEEQTKAKELLDQLDLLNQDRKIEDNELQYFIVFNNALYAEMICDFESAHEFYEKAYSLGSDIGKKDSDFLYHLAFFCMKIGMFHHGILFAKEAIADFDAIANYKRSLECHILLGRLNRYIKEYTTAKEHFKTALNATRTNPVFSEFMAPILYHFGKSLYDEELYEEAIKLFLESYDVTSINHAQVCCALSRAYFKTDDIEKAHSWLNNGFNAMETKEQSVDLIELMLHKFAMNKTEHTSAYQAYVEDTALPYLEKTQNRLFLLHLYESLANYYTAKHAHKSANNYYIKLNKLYKKYV</sequence>
<dbReference type="CDD" id="cd00093">
    <property type="entry name" value="HTH_XRE"/>
    <property type="match status" value="1"/>
</dbReference>
<protein>
    <submittedName>
        <fullName evidence="3">Transcriptional regulator</fullName>
    </submittedName>
</protein>
<dbReference type="InterPro" id="IPR011990">
    <property type="entry name" value="TPR-like_helical_dom_sf"/>
</dbReference>
<dbReference type="eggNOG" id="COG1396">
    <property type="taxonomic scope" value="Bacteria"/>
</dbReference>
<dbReference type="InterPro" id="IPR013940">
    <property type="entry name" value="Spo22/ZIP4/TEX11"/>
</dbReference>
<organism evidence="3 4">
    <name type="scientific">Fictibacillus macauensis ZFHKF-1</name>
    <dbReference type="NCBI Taxonomy" id="1196324"/>
    <lineage>
        <taxon>Bacteria</taxon>
        <taxon>Bacillati</taxon>
        <taxon>Bacillota</taxon>
        <taxon>Bacilli</taxon>
        <taxon>Bacillales</taxon>
        <taxon>Fictibacillaceae</taxon>
        <taxon>Fictibacillus</taxon>
    </lineage>
</organism>
<dbReference type="PATRIC" id="fig|1196324.3.peg.1231"/>
<evidence type="ECO:0000313" key="3">
    <source>
        <dbReference type="EMBL" id="EIT86498.1"/>
    </source>
</evidence>
<reference evidence="3 4" key="1">
    <citation type="journal article" date="2012" name="J. Bacteriol.">
        <title>Genome of Bacillus macauensis ZFHKF-1, a Long-Chain-Forming Bacterium.</title>
        <authorList>
            <person name="Cai L."/>
            <person name="Zhang T."/>
        </authorList>
    </citation>
    <scope>NUCLEOTIDE SEQUENCE [LARGE SCALE GENOMIC DNA]</scope>
    <source>
        <strain evidence="3 4">ZFHKF-1</strain>
    </source>
</reference>
<evidence type="ECO:0000313" key="4">
    <source>
        <dbReference type="Proteomes" id="UP000004080"/>
    </source>
</evidence>
<dbReference type="RefSeq" id="WP_007201303.1">
    <property type="nucleotide sequence ID" value="NZ_AKKV01000021.1"/>
</dbReference>
<dbReference type="Pfam" id="PF08631">
    <property type="entry name" value="SPO22"/>
    <property type="match status" value="1"/>
</dbReference>
<name>I8UI56_9BACL</name>
<gene>
    <name evidence="3" type="ORF">A374_06031</name>
</gene>